<evidence type="ECO:0000256" key="2">
    <source>
        <dbReference type="SAM" id="MobiDB-lite"/>
    </source>
</evidence>
<feature type="region of interest" description="Disordered" evidence="2">
    <location>
        <begin position="745"/>
        <end position="764"/>
    </location>
</feature>
<dbReference type="RefSeq" id="XP_007803425.1">
    <property type="nucleotide sequence ID" value="XM_007805234.1"/>
</dbReference>
<feature type="compositionally biased region" description="Basic and acidic residues" evidence="2">
    <location>
        <begin position="489"/>
        <end position="512"/>
    </location>
</feature>
<sequence length="877" mass="99698">MLTDNAPEAAIGAETVAVHVGSCINSFDTLSIALKNPNRDFQDQIRLEDVQDEFGRFRIWSGNIGAHKTGKSSLNYRLRDASHIRQRVVSLLEDLSEILQNSRWQAPENTRSLTNVRKATAIIMGEQVPWDCLSSDSDSDLDDDVEDPKANADGATTTSAVEDKTELKQLQSSMVEIVTCLFRLSMAIRSPAPHDQFMKSTNIDTSYYEEYDIMHVRQKFPKAEGYLVNRLGRAISRRRQYLKYRELHHRKLAHGLDIEENIVQDVRTEMIPQSTVASSLPTVLKGVDHIDLTEDSGSEACYSEASTATSANGTANLRTPPLPKEAQDGRPFECPLCFMIISVRGTRSWRDLHPYVCTGEDCSAPDRLFDNRTQWFEHEKQTHRHFWQCVEGCQRTFTSKVSFKDHQQREHQKTLTSKQLSAFVNIHESQISSKTAVECPLCHEEHPFYPQLRRHLGKHQEQLALFALPSNLEETEEEHDEEENVNIDNEGRQEADSDRSVSDSDSHEDGQKETPTPEELGQQMKEAEGSITEQRNPAMESVDLTSTTVQGLTSDEVSHQGRAGNQPKEEIERIVAAKIDELENEDDNFKGYEADEKEMTEGDLILRAGSVENATSEVISYPQRGKTRMPKGLCHTAALVELGYPYEEERDTIVISRDLGIMNIREVVELSRQYKGTEERERKPSVLVSDRRKGRSDFHTDAATKPQPRVHGSERNDYVINPEFQDLNEGPVVPRLFLRRSRPLETSDRVPGHHQSFDHNPQSQPYLLRSEIDSLANSTKTRSPLVNRTDLKGDRDRRTVHHYMDDDESDNDIRRSETSSSQHRGERDIEAKIRALEKEIRALKLKRARGDYEEDGATEAAIENDSHRERGIAESSS</sequence>
<feature type="compositionally biased region" description="Basic and acidic residues" evidence="2">
    <location>
        <begin position="745"/>
        <end position="757"/>
    </location>
</feature>
<dbReference type="InterPro" id="IPR058925">
    <property type="entry name" value="zf-C2H2_AcuF"/>
</dbReference>
<proteinExistence type="predicted"/>
<accession>U1GGA4</accession>
<feature type="compositionally biased region" description="Acidic residues" evidence="2">
    <location>
        <begin position="473"/>
        <end position="485"/>
    </location>
</feature>
<feature type="region of interest" description="Disordered" evidence="2">
    <location>
        <begin position="135"/>
        <end position="160"/>
    </location>
</feature>
<dbReference type="PANTHER" id="PTHR35391">
    <property type="entry name" value="C2H2-TYPE DOMAIN-CONTAINING PROTEIN-RELATED"/>
    <property type="match status" value="1"/>
</dbReference>
<feature type="region of interest" description="Disordered" evidence="2">
    <location>
        <begin position="673"/>
        <end position="716"/>
    </location>
</feature>
<dbReference type="PROSITE" id="PS50157">
    <property type="entry name" value="ZINC_FINGER_C2H2_2"/>
    <property type="match status" value="1"/>
</dbReference>
<dbReference type="InterPro" id="IPR058348">
    <property type="entry name" value="DUF8035"/>
</dbReference>
<evidence type="ECO:0000259" key="3">
    <source>
        <dbReference type="PROSITE" id="PS50157"/>
    </source>
</evidence>
<keyword evidence="1" id="KW-0479">Metal-binding</keyword>
<dbReference type="SMART" id="SM00355">
    <property type="entry name" value="ZnF_C2H2"/>
    <property type="match status" value="3"/>
</dbReference>
<dbReference type="InterPro" id="IPR013087">
    <property type="entry name" value="Znf_C2H2_type"/>
</dbReference>
<dbReference type="PROSITE" id="PS00028">
    <property type="entry name" value="ZINC_FINGER_C2H2_1"/>
    <property type="match status" value="1"/>
</dbReference>
<dbReference type="HOGENOM" id="CLU_015936_2_0_1"/>
<keyword evidence="5" id="KW-1185">Reference proteome</keyword>
<feature type="compositionally biased region" description="Basic and acidic residues" evidence="2">
    <location>
        <begin position="811"/>
        <end position="830"/>
    </location>
</feature>
<dbReference type="PANTHER" id="PTHR35391:SF7">
    <property type="entry name" value="C2H2-TYPE DOMAIN-CONTAINING PROTEIN"/>
    <property type="match status" value="1"/>
</dbReference>
<dbReference type="Proteomes" id="UP000019373">
    <property type="component" value="Unassembled WGS sequence"/>
</dbReference>
<feature type="compositionally biased region" description="Basic and acidic residues" evidence="2">
    <location>
        <begin position="675"/>
        <end position="702"/>
    </location>
</feature>
<feature type="region of interest" description="Disordered" evidence="2">
    <location>
        <begin position="473"/>
        <end position="569"/>
    </location>
</feature>
<protein>
    <recommendedName>
        <fullName evidence="3">C2H2-type domain-containing protein</fullName>
    </recommendedName>
</protein>
<dbReference type="GeneID" id="19237382"/>
<dbReference type="EMBL" id="KE721278">
    <property type="protein sequence ID" value="ERF70806.1"/>
    <property type="molecule type" value="Genomic_DNA"/>
</dbReference>
<dbReference type="Pfam" id="PF26082">
    <property type="entry name" value="zf-C2H2_AcuF"/>
    <property type="match status" value="1"/>
</dbReference>
<feature type="compositionally biased region" description="Acidic residues" evidence="2">
    <location>
        <begin position="137"/>
        <end position="146"/>
    </location>
</feature>
<dbReference type="eggNOG" id="ENOG502SJT8">
    <property type="taxonomic scope" value="Eukaryota"/>
</dbReference>
<reference evidence="5" key="1">
    <citation type="journal article" date="2014" name="BMC Genomics">
        <title>Genome characteristics reveal the impact of lichenization on lichen-forming fungus Endocarpon pusillum Hedwig (Verrucariales, Ascomycota).</title>
        <authorList>
            <person name="Wang Y.-Y."/>
            <person name="Liu B."/>
            <person name="Zhang X.-Y."/>
            <person name="Zhou Q.-M."/>
            <person name="Zhang T."/>
            <person name="Li H."/>
            <person name="Yu Y.-F."/>
            <person name="Zhang X.-L."/>
            <person name="Hao X.-Y."/>
            <person name="Wang M."/>
            <person name="Wang L."/>
            <person name="Wei J.-C."/>
        </authorList>
    </citation>
    <scope>NUCLEOTIDE SEQUENCE [LARGE SCALE GENOMIC DNA]</scope>
    <source>
        <strain evidence="5">Z07020 / HMAS-L-300199</strain>
    </source>
</reference>
<feature type="compositionally biased region" description="Polar residues" evidence="2">
    <location>
        <begin position="777"/>
        <end position="786"/>
    </location>
</feature>
<evidence type="ECO:0000313" key="5">
    <source>
        <dbReference type="Proteomes" id="UP000019373"/>
    </source>
</evidence>
<feature type="domain" description="C2H2-type" evidence="3">
    <location>
        <begin position="387"/>
        <end position="411"/>
    </location>
</feature>
<feature type="region of interest" description="Disordered" evidence="2">
    <location>
        <begin position="777"/>
        <end position="830"/>
    </location>
</feature>
<evidence type="ECO:0000256" key="1">
    <source>
        <dbReference type="PROSITE-ProRule" id="PRU00042"/>
    </source>
</evidence>
<name>U1GGA4_ENDPU</name>
<feature type="region of interest" description="Disordered" evidence="2">
    <location>
        <begin position="846"/>
        <end position="877"/>
    </location>
</feature>
<gene>
    <name evidence="4" type="ORF">EPUS_02328</name>
</gene>
<feature type="compositionally biased region" description="Basic and acidic residues" evidence="2">
    <location>
        <begin position="864"/>
        <end position="877"/>
    </location>
</feature>
<dbReference type="Pfam" id="PF26118">
    <property type="entry name" value="DUF8035"/>
    <property type="match status" value="1"/>
</dbReference>
<feature type="compositionally biased region" description="Polar residues" evidence="2">
    <location>
        <begin position="543"/>
        <end position="555"/>
    </location>
</feature>
<keyword evidence="1" id="KW-0863">Zinc-finger</keyword>
<dbReference type="OrthoDB" id="6133115at2759"/>
<dbReference type="AlphaFoldDB" id="U1GGA4"/>
<dbReference type="OMA" id="HEHASDY"/>
<evidence type="ECO:0000313" key="4">
    <source>
        <dbReference type="EMBL" id="ERF70806.1"/>
    </source>
</evidence>
<organism evidence="4 5">
    <name type="scientific">Endocarpon pusillum (strain Z07020 / HMAS-L-300199)</name>
    <name type="common">Lichen-forming fungus</name>
    <dbReference type="NCBI Taxonomy" id="1263415"/>
    <lineage>
        <taxon>Eukaryota</taxon>
        <taxon>Fungi</taxon>
        <taxon>Dikarya</taxon>
        <taxon>Ascomycota</taxon>
        <taxon>Pezizomycotina</taxon>
        <taxon>Eurotiomycetes</taxon>
        <taxon>Chaetothyriomycetidae</taxon>
        <taxon>Verrucariales</taxon>
        <taxon>Verrucariaceae</taxon>
        <taxon>Endocarpon</taxon>
    </lineage>
</organism>
<dbReference type="GO" id="GO:0008270">
    <property type="term" value="F:zinc ion binding"/>
    <property type="evidence" value="ECO:0007669"/>
    <property type="project" value="UniProtKB-KW"/>
</dbReference>
<keyword evidence="1" id="KW-0862">Zinc</keyword>